<feature type="region of interest" description="Disordered" evidence="5">
    <location>
        <begin position="102"/>
        <end position="130"/>
    </location>
</feature>
<dbReference type="PANTHER" id="PTHR10159:SF529">
    <property type="entry name" value="TYROSINE-PROTEIN PHOSPHATASE DOMAIN-CONTAINING PROTEIN"/>
    <property type="match status" value="1"/>
</dbReference>
<feature type="compositionally biased region" description="Polar residues" evidence="5">
    <location>
        <begin position="103"/>
        <end position="112"/>
    </location>
</feature>
<dbReference type="AlphaFoldDB" id="A0A9P1MVT9"/>
<gene>
    <name evidence="7" type="ORF">CAMP_LOCUS4214</name>
</gene>
<comment type="caution">
    <text evidence="7">The sequence shown here is derived from an EMBL/GenBank/DDBJ whole genome shotgun (WGS) entry which is preliminary data.</text>
</comment>
<dbReference type="OrthoDB" id="2017893at2759"/>
<dbReference type="Pfam" id="PF00782">
    <property type="entry name" value="DSPc"/>
    <property type="match status" value="1"/>
</dbReference>
<keyword evidence="4" id="KW-0904">Protein phosphatase</keyword>
<comment type="similarity">
    <text evidence="1">Belongs to the protein-tyrosine phosphatase family. Non-receptor class dual specificity subfamily.</text>
</comment>
<name>A0A9P1MVT9_9PELO</name>
<keyword evidence="3" id="KW-0378">Hydrolase</keyword>
<evidence type="ECO:0000259" key="6">
    <source>
        <dbReference type="PROSITE" id="PS50056"/>
    </source>
</evidence>
<feature type="region of interest" description="Disordered" evidence="5">
    <location>
        <begin position="1"/>
        <end position="35"/>
    </location>
</feature>
<accession>A0A9P1MVT9</accession>
<dbReference type="EMBL" id="CANHGI010000002">
    <property type="protein sequence ID" value="CAI5441577.1"/>
    <property type="molecule type" value="Genomic_DNA"/>
</dbReference>
<dbReference type="GO" id="GO:0005737">
    <property type="term" value="C:cytoplasm"/>
    <property type="evidence" value="ECO:0007669"/>
    <property type="project" value="TreeGrafter"/>
</dbReference>
<evidence type="ECO:0000256" key="4">
    <source>
        <dbReference type="ARBA" id="ARBA00022912"/>
    </source>
</evidence>
<evidence type="ECO:0000256" key="5">
    <source>
        <dbReference type="SAM" id="MobiDB-lite"/>
    </source>
</evidence>
<evidence type="ECO:0000256" key="3">
    <source>
        <dbReference type="ARBA" id="ARBA00022801"/>
    </source>
</evidence>
<dbReference type="PROSITE" id="PS50056">
    <property type="entry name" value="TYR_PHOSPHATASE_2"/>
    <property type="match status" value="1"/>
</dbReference>
<dbReference type="InterPro" id="IPR029021">
    <property type="entry name" value="Prot-tyrosine_phosphatase-like"/>
</dbReference>
<dbReference type="InterPro" id="IPR000387">
    <property type="entry name" value="Tyr_Pase_dom"/>
</dbReference>
<dbReference type="InterPro" id="IPR000340">
    <property type="entry name" value="Dual-sp_phosphatase_cat-dom"/>
</dbReference>
<protein>
    <recommendedName>
        <fullName evidence="2">protein-tyrosine-phosphatase</fullName>
        <ecNumber evidence="2">3.1.3.48</ecNumber>
    </recommendedName>
</protein>
<dbReference type="Gene3D" id="3.90.190.10">
    <property type="entry name" value="Protein tyrosine phosphatase superfamily"/>
    <property type="match status" value="1"/>
</dbReference>
<evidence type="ECO:0000256" key="2">
    <source>
        <dbReference type="ARBA" id="ARBA00013064"/>
    </source>
</evidence>
<dbReference type="EC" id="3.1.3.48" evidence="2"/>
<dbReference type="SUPFAM" id="SSF52799">
    <property type="entry name" value="(Phosphotyrosine protein) phosphatases II"/>
    <property type="match status" value="1"/>
</dbReference>
<sequence>MMNRRKISPPPSKKSSRPQTVRSRAGSSPGLDNSQIHSLLNKKNSFASLLCKNNDSVADYSESESSTPPTRSMSVISVSSVVSPSSIDTNSSGTRFIRVTPAKDSTSISSHDSAVEVSPRNDDKDKRTRTDTPSKALYLDEIVWKIDDIVYAAGIDAATNMSLLCRFNIEFVCEIVDETTEHIQQNRRQNRGFDCPCLCQRQLNHFRYFVNMNVPESEEKCFSSKFNMITLFEQFLELVERGRKVGKNVLVCSSRGRNRAPTFCAAYLMAHERVSRCKAVGKVMDAMRSMRPPVNISDYMQRQLMRFQHNLGIEPEYSYDSAHSVQLKMKRSAWT</sequence>
<dbReference type="PANTHER" id="PTHR10159">
    <property type="entry name" value="DUAL SPECIFICITY PROTEIN PHOSPHATASE"/>
    <property type="match status" value="1"/>
</dbReference>
<proteinExistence type="inferred from homology"/>
<dbReference type="Proteomes" id="UP001152747">
    <property type="component" value="Unassembled WGS sequence"/>
</dbReference>
<dbReference type="GO" id="GO:0004725">
    <property type="term" value="F:protein tyrosine phosphatase activity"/>
    <property type="evidence" value="ECO:0007669"/>
    <property type="project" value="UniProtKB-EC"/>
</dbReference>
<evidence type="ECO:0000313" key="7">
    <source>
        <dbReference type="EMBL" id="CAI5441577.1"/>
    </source>
</evidence>
<keyword evidence="8" id="KW-1185">Reference proteome</keyword>
<dbReference type="GO" id="GO:0043409">
    <property type="term" value="P:negative regulation of MAPK cascade"/>
    <property type="evidence" value="ECO:0007669"/>
    <property type="project" value="TreeGrafter"/>
</dbReference>
<evidence type="ECO:0000256" key="1">
    <source>
        <dbReference type="ARBA" id="ARBA00008601"/>
    </source>
</evidence>
<dbReference type="CDD" id="cd14498">
    <property type="entry name" value="DSP"/>
    <property type="match status" value="1"/>
</dbReference>
<feature type="compositionally biased region" description="Basic and acidic residues" evidence="5">
    <location>
        <begin position="119"/>
        <end position="130"/>
    </location>
</feature>
<feature type="compositionally biased region" description="Polar residues" evidence="5">
    <location>
        <begin position="19"/>
        <end position="35"/>
    </location>
</feature>
<feature type="domain" description="Tyrosine specific protein phosphatases" evidence="6">
    <location>
        <begin position="233"/>
        <end position="302"/>
    </location>
</feature>
<reference evidence="7" key="1">
    <citation type="submission" date="2022-11" db="EMBL/GenBank/DDBJ databases">
        <authorList>
            <person name="Kikuchi T."/>
        </authorList>
    </citation>
    <scope>NUCLEOTIDE SEQUENCE</scope>
    <source>
        <strain evidence="7">PS1010</strain>
    </source>
</reference>
<evidence type="ECO:0000313" key="8">
    <source>
        <dbReference type="Proteomes" id="UP001152747"/>
    </source>
</evidence>
<organism evidence="7 8">
    <name type="scientific">Caenorhabditis angaria</name>
    <dbReference type="NCBI Taxonomy" id="860376"/>
    <lineage>
        <taxon>Eukaryota</taxon>
        <taxon>Metazoa</taxon>
        <taxon>Ecdysozoa</taxon>
        <taxon>Nematoda</taxon>
        <taxon>Chromadorea</taxon>
        <taxon>Rhabditida</taxon>
        <taxon>Rhabditina</taxon>
        <taxon>Rhabditomorpha</taxon>
        <taxon>Rhabditoidea</taxon>
        <taxon>Rhabditidae</taxon>
        <taxon>Peloderinae</taxon>
        <taxon>Caenorhabditis</taxon>
    </lineage>
</organism>